<keyword evidence="5 9" id="KW-0812">Transmembrane</keyword>
<protein>
    <recommendedName>
        <fullName evidence="12">Magnesium transporter CorA</fullName>
    </recommendedName>
</protein>
<dbReference type="OrthoDB" id="9803416at2"/>
<evidence type="ECO:0000256" key="4">
    <source>
        <dbReference type="ARBA" id="ARBA00022475"/>
    </source>
</evidence>
<keyword evidence="11" id="KW-1185">Reference proteome</keyword>
<dbReference type="GO" id="GO:0050897">
    <property type="term" value="F:cobalt ion binding"/>
    <property type="evidence" value="ECO:0007669"/>
    <property type="project" value="TreeGrafter"/>
</dbReference>
<dbReference type="AlphaFoldDB" id="A0A7X2S7G1"/>
<keyword evidence="3" id="KW-0813">Transport</keyword>
<dbReference type="PANTHER" id="PTHR46494:SF2">
    <property type="entry name" value="MAGNESIUM TRANSPORT PROTEIN CORA"/>
    <property type="match status" value="1"/>
</dbReference>
<evidence type="ECO:0000256" key="3">
    <source>
        <dbReference type="ARBA" id="ARBA00022448"/>
    </source>
</evidence>
<evidence type="ECO:0008006" key="12">
    <source>
        <dbReference type="Google" id="ProtNLM"/>
    </source>
</evidence>
<evidence type="ECO:0000313" key="10">
    <source>
        <dbReference type="EMBL" id="MTH54216.1"/>
    </source>
</evidence>
<evidence type="ECO:0000256" key="8">
    <source>
        <dbReference type="SAM" id="Coils"/>
    </source>
</evidence>
<proteinExistence type="inferred from homology"/>
<dbReference type="GO" id="GO:0015095">
    <property type="term" value="F:magnesium ion transmembrane transporter activity"/>
    <property type="evidence" value="ECO:0007669"/>
    <property type="project" value="TreeGrafter"/>
</dbReference>
<reference evidence="10 11" key="1">
    <citation type="journal article" date="2017" name="Int. J. Syst. Evol. Microbiol.">
        <title>Bacillus mangrovi sp. nov., isolated from a sediment sample from a mangrove forest.</title>
        <authorList>
            <person name="Gupta V."/>
            <person name="Singh P.K."/>
            <person name="Korpole S."/>
            <person name="Tanuku N.R.S."/>
            <person name="Pinnaka A.K."/>
        </authorList>
    </citation>
    <scope>NUCLEOTIDE SEQUENCE [LARGE SCALE GENOMIC DNA]</scope>
    <source>
        <strain evidence="10 11">KCTC 33872</strain>
    </source>
</reference>
<dbReference type="SUPFAM" id="SSF143865">
    <property type="entry name" value="CorA soluble domain-like"/>
    <property type="match status" value="1"/>
</dbReference>
<feature type="coiled-coil region" evidence="8">
    <location>
        <begin position="224"/>
        <end position="251"/>
    </location>
</feature>
<dbReference type="InterPro" id="IPR002523">
    <property type="entry name" value="MgTranspt_CorA/ZnTranspt_ZntB"/>
</dbReference>
<comment type="caution">
    <text evidence="10">The sequence shown here is derived from an EMBL/GenBank/DDBJ whole genome shotgun (WGS) entry which is preliminary data.</text>
</comment>
<feature type="transmembrane region" description="Helical" evidence="9">
    <location>
        <begin position="267"/>
        <end position="286"/>
    </location>
</feature>
<keyword evidence="4" id="KW-1003">Cell membrane</keyword>
<dbReference type="PANTHER" id="PTHR46494">
    <property type="entry name" value="CORA FAMILY METAL ION TRANSPORTER (EUROFUNG)"/>
    <property type="match status" value="1"/>
</dbReference>
<comment type="subcellular location">
    <subcellularLocation>
        <location evidence="1">Cell membrane</location>
        <topology evidence="1">Multi-pass membrane protein</topology>
    </subcellularLocation>
</comment>
<feature type="transmembrane region" description="Helical" evidence="9">
    <location>
        <begin position="298"/>
        <end position="318"/>
    </location>
</feature>
<dbReference type="InterPro" id="IPR045861">
    <property type="entry name" value="CorA_cytoplasmic_dom"/>
</dbReference>
<evidence type="ECO:0000256" key="6">
    <source>
        <dbReference type="ARBA" id="ARBA00022989"/>
    </source>
</evidence>
<dbReference type="GO" id="GO:0005886">
    <property type="term" value="C:plasma membrane"/>
    <property type="evidence" value="ECO:0007669"/>
    <property type="project" value="UniProtKB-SubCell"/>
</dbReference>
<evidence type="ECO:0000256" key="5">
    <source>
        <dbReference type="ARBA" id="ARBA00022692"/>
    </source>
</evidence>
<dbReference type="GO" id="GO:0015087">
    <property type="term" value="F:cobalt ion transmembrane transporter activity"/>
    <property type="evidence" value="ECO:0007669"/>
    <property type="project" value="TreeGrafter"/>
</dbReference>
<evidence type="ECO:0000256" key="1">
    <source>
        <dbReference type="ARBA" id="ARBA00004651"/>
    </source>
</evidence>
<accession>A0A7X2S7G1</accession>
<dbReference type="InterPro" id="IPR045863">
    <property type="entry name" value="CorA_TM1_TM2"/>
</dbReference>
<name>A0A7X2S7G1_9BACI</name>
<evidence type="ECO:0000256" key="9">
    <source>
        <dbReference type="SAM" id="Phobius"/>
    </source>
</evidence>
<dbReference type="GO" id="GO:0000287">
    <property type="term" value="F:magnesium ion binding"/>
    <property type="evidence" value="ECO:0007669"/>
    <property type="project" value="TreeGrafter"/>
</dbReference>
<dbReference type="Gene3D" id="1.20.58.340">
    <property type="entry name" value="Magnesium transport protein CorA, transmembrane region"/>
    <property type="match status" value="2"/>
</dbReference>
<evidence type="ECO:0000256" key="2">
    <source>
        <dbReference type="ARBA" id="ARBA00009765"/>
    </source>
</evidence>
<comment type="similarity">
    <text evidence="2">Belongs to the CorA metal ion transporter (MIT) (TC 1.A.35) family.</text>
</comment>
<gene>
    <name evidence="10" type="ORF">GKZ89_12465</name>
</gene>
<keyword evidence="8" id="KW-0175">Coiled coil</keyword>
<dbReference type="SUPFAM" id="SSF144083">
    <property type="entry name" value="Magnesium transport protein CorA, transmembrane region"/>
    <property type="match status" value="1"/>
</dbReference>
<evidence type="ECO:0000313" key="11">
    <source>
        <dbReference type="Proteomes" id="UP000434639"/>
    </source>
</evidence>
<dbReference type="CDD" id="cd12821">
    <property type="entry name" value="EcCorA_ZntB-like"/>
    <property type="match status" value="1"/>
</dbReference>
<dbReference type="Proteomes" id="UP000434639">
    <property type="component" value="Unassembled WGS sequence"/>
</dbReference>
<keyword evidence="6 9" id="KW-1133">Transmembrane helix</keyword>
<keyword evidence="7 9" id="KW-0472">Membrane</keyword>
<dbReference type="EMBL" id="WMIB01000012">
    <property type="protein sequence ID" value="MTH54216.1"/>
    <property type="molecule type" value="Genomic_DNA"/>
</dbReference>
<dbReference type="Pfam" id="PF01544">
    <property type="entry name" value="CorA"/>
    <property type="match status" value="1"/>
</dbReference>
<evidence type="ECO:0000256" key="7">
    <source>
        <dbReference type="ARBA" id="ARBA00023136"/>
    </source>
</evidence>
<sequence length="332" mass="39092">MLHESSCAPPFTIYHFPPDKRLFLKRKGYRREKGAVQMRSWKWISAETADEEALNQLKYREFWKQDIENGHRNQMHVQALKTGSEAVYGSLVYSVKGEDKEKVFHYYISKELLVTIGFPHSSLSRVNEGELEEKLNEADRAPEGFSVILHGLSKHYLDGIDEFEEKMNSVMEEVHRHNRASILNQIYDLRHSLLRWKGLLMKIIELKEGMDEAFLNDTETWTEYRRLTKQLNRAMTLLKEYEEEIDTIINMEEVISSNNGNEIMKSLTVITILFTPLTAWGALWGMNFEKMPELKWTFGYPAALLLIISTTIYVYWYMNSKGFMKDLLRRRK</sequence>
<organism evidence="10 11">
    <name type="scientific">Metabacillus mangrovi</name>
    <dbReference type="NCBI Taxonomy" id="1491830"/>
    <lineage>
        <taxon>Bacteria</taxon>
        <taxon>Bacillati</taxon>
        <taxon>Bacillota</taxon>
        <taxon>Bacilli</taxon>
        <taxon>Bacillales</taxon>
        <taxon>Bacillaceae</taxon>
        <taxon>Metabacillus</taxon>
    </lineage>
</organism>